<dbReference type="GO" id="GO:0046168">
    <property type="term" value="P:glycerol-3-phosphate catabolic process"/>
    <property type="evidence" value="ECO:0007669"/>
    <property type="project" value="InterPro"/>
</dbReference>
<evidence type="ECO:0000259" key="2">
    <source>
        <dbReference type="Pfam" id="PF01210"/>
    </source>
</evidence>
<dbReference type="SUPFAM" id="SSF51735">
    <property type="entry name" value="NAD(P)-binding Rossmann-fold domains"/>
    <property type="match status" value="1"/>
</dbReference>
<dbReference type="GO" id="GO:0051287">
    <property type="term" value="F:NAD binding"/>
    <property type="evidence" value="ECO:0007669"/>
    <property type="project" value="InterPro"/>
</dbReference>
<evidence type="ECO:0000256" key="1">
    <source>
        <dbReference type="ARBA" id="ARBA00023027"/>
    </source>
</evidence>
<sequence>MEGYQRHSLRGALTSGPEVESFGGINHNSPELGVKRRRCCPESLLLEVGIGGASFVDHSNKRDEVRMWVFEEVLPTGEKLSEVINKTNENIKYLQGIKLGKNVVADPDLENAVRDANVLVFVTPHQFMEGICRRLVGKIRDDAEAISLIKGMEVKKEGPCMISALISEQLGVKESGVLRNHHFNFIQFI</sequence>
<gene>
    <name evidence="3" type="ORF">F511_06438</name>
</gene>
<organism evidence="3 4">
    <name type="scientific">Dorcoceras hygrometricum</name>
    <dbReference type="NCBI Taxonomy" id="472368"/>
    <lineage>
        <taxon>Eukaryota</taxon>
        <taxon>Viridiplantae</taxon>
        <taxon>Streptophyta</taxon>
        <taxon>Embryophyta</taxon>
        <taxon>Tracheophyta</taxon>
        <taxon>Spermatophyta</taxon>
        <taxon>Magnoliopsida</taxon>
        <taxon>eudicotyledons</taxon>
        <taxon>Gunneridae</taxon>
        <taxon>Pentapetalae</taxon>
        <taxon>asterids</taxon>
        <taxon>lamiids</taxon>
        <taxon>Lamiales</taxon>
        <taxon>Gesneriaceae</taxon>
        <taxon>Didymocarpoideae</taxon>
        <taxon>Trichosporeae</taxon>
        <taxon>Loxocarpinae</taxon>
        <taxon>Dorcoceras</taxon>
    </lineage>
</organism>
<evidence type="ECO:0000313" key="4">
    <source>
        <dbReference type="Proteomes" id="UP000250235"/>
    </source>
</evidence>
<dbReference type="EMBL" id="KV012576">
    <property type="protein sequence ID" value="KZV24612.1"/>
    <property type="molecule type" value="Genomic_DNA"/>
</dbReference>
<dbReference type="InterPro" id="IPR036291">
    <property type="entry name" value="NAD(P)-bd_dom_sf"/>
</dbReference>
<dbReference type="PANTHER" id="PTHR11728:SF8">
    <property type="entry name" value="GLYCEROL-3-PHOSPHATE DEHYDROGENASE [NAD(+)]-RELATED"/>
    <property type="match status" value="1"/>
</dbReference>
<dbReference type="PANTHER" id="PTHR11728">
    <property type="entry name" value="GLYCEROL-3-PHOSPHATE DEHYDROGENASE"/>
    <property type="match status" value="1"/>
</dbReference>
<dbReference type="GO" id="GO:0005829">
    <property type="term" value="C:cytosol"/>
    <property type="evidence" value="ECO:0007669"/>
    <property type="project" value="TreeGrafter"/>
</dbReference>
<dbReference type="AlphaFoldDB" id="A0A2Z7AZF6"/>
<keyword evidence="1" id="KW-0520">NAD</keyword>
<dbReference type="OrthoDB" id="10263760at2759"/>
<proteinExistence type="predicted"/>
<reference evidence="3 4" key="1">
    <citation type="journal article" date="2015" name="Proc. Natl. Acad. Sci. U.S.A.">
        <title>The resurrection genome of Boea hygrometrica: A blueprint for survival of dehydration.</title>
        <authorList>
            <person name="Xiao L."/>
            <person name="Yang G."/>
            <person name="Zhang L."/>
            <person name="Yang X."/>
            <person name="Zhao S."/>
            <person name="Ji Z."/>
            <person name="Zhou Q."/>
            <person name="Hu M."/>
            <person name="Wang Y."/>
            <person name="Chen M."/>
            <person name="Xu Y."/>
            <person name="Jin H."/>
            <person name="Xiao X."/>
            <person name="Hu G."/>
            <person name="Bao F."/>
            <person name="Hu Y."/>
            <person name="Wan P."/>
            <person name="Li L."/>
            <person name="Deng X."/>
            <person name="Kuang T."/>
            <person name="Xiang C."/>
            <person name="Zhu J.K."/>
            <person name="Oliver M.J."/>
            <person name="He Y."/>
        </authorList>
    </citation>
    <scope>NUCLEOTIDE SEQUENCE [LARGE SCALE GENOMIC DNA]</scope>
    <source>
        <strain evidence="4">cv. XS01</strain>
    </source>
</reference>
<feature type="domain" description="Glycerol-3-phosphate dehydrogenase NAD-dependent N-terminal" evidence="2">
    <location>
        <begin position="60"/>
        <end position="178"/>
    </location>
</feature>
<accession>A0A2Z7AZF6</accession>
<keyword evidence="4" id="KW-1185">Reference proteome</keyword>
<name>A0A2Z7AZF6_9LAMI</name>
<dbReference type="Gene3D" id="3.40.50.720">
    <property type="entry name" value="NAD(P)-binding Rossmann-like Domain"/>
    <property type="match status" value="1"/>
</dbReference>
<dbReference type="InterPro" id="IPR011128">
    <property type="entry name" value="G3P_DH_NAD-dep_N"/>
</dbReference>
<evidence type="ECO:0000313" key="3">
    <source>
        <dbReference type="EMBL" id="KZV24612.1"/>
    </source>
</evidence>
<dbReference type="Pfam" id="PF01210">
    <property type="entry name" value="NAD_Gly3P_dh_N"/>
    <property type="match status" value="1"/>
</dbReference>
<dbReference type="Proteomes" id="UP000250235">
    <property type="component" value="Unassembled WGS sequence"/>
</dbReference>
<dbReference type="GO" id="GO:0047952">
    <property type="term" value="F:glycerol-3-phosphate dehydrogenase [NAD(P)+] activity"/>
    <property type="evidence" value="ECO:0007669"/>
    <property type="project" value="TreeGrafter"/>
</dbReference>
<protein>
    <recommendedName>
        <fullName evidence="2">Glycerol-3-phosphate dehydrogenase NAD-dependent N-terminal domain-containing protein</fullName>
    </recommendedName>
</protein>